<protein>
    <recommendedName>
        <fullName evidence="3">Lipoprotein</fullName>
    </recommendedName>
</protein>
<dbReference type="RefSeq" id="WP_166508742.1">
    <property type="nucleotide sequence ID" value="NZ_CP043026.1"/>
</dbReference>
<name>A0A5B9Y5T2_9MOLU</name>
<dbReference type="AlphaFoldDB" id="A0A5B9Y5T2"/>
<proteinExistence type="predicted"/>
<dbReference type="Proteomes" id="UP000323144">
    <property type="component" value="Chromosome"/>
</dbReference>
<dbReference type="InterPro" id="IPR007880">
    <property type="entry name" value="Spiralin"/>
</dbReference>
<sequence>MKKILTIMGLTLSVSTTTNFVVACKESSQTSYNLSNVSKFKFFANQKRVDLETTLHKNLVALTGLSLELVQEAFEITYEDTGNAQDYLKAEEIIKIQSTKKTKNIKGKGEIKVSKFQMRDLEGFSQDDPDFFAGKTWKSVKKAIKNKLTLGFQREVELGVNYEIVKEEGTLIESETGELIITGDKTITINSIENDHNFFTGMFAVKTQKYNLADIDFGEIKAGLKKEVAEKEIIKKIELLDWGVEYNVDYSIKFGWSGKYLAPREQITIVTTNESYKLRGLQIIEIEWEKLPYDSYAFDLSWILFPFLRHEYIYRGQKMDEARKYLVELLKESEPNAIENIDFVISHNDSIYGDDYLGKRVEIYAIKGSKFMYGQKTFSSDLSFIHANDSQRYLPEKLTYEEIEKKVIEWVHKIVEIAEIDIDFYIDVWSADMQGDHFMKGSLFIVRPTENSRFFDSRSNFKINIT</sequence>
<keyword evidence="2" id="KW-1185">Reference proteome</keyword>
<dbReference type="GO" id="GO:0016020">
    <property type="term" value="C:membrane"/>
    <property type="evidence" value="ECO:0007669"/>
    <property type="project" value="InterPro"/>
</dbReference>
<evidence type="ECO:0008006" key="3">
    <source>
        <dbReference type="Google" id="ProtNLM"/>
    </source>
</evidence>
<dbReference type="Pfam" id="PF05215">
    <property type="entry name" value="Spiralin"/>
    <property type="match status" value="2"/>
</dbReference>
<evidence type="ECO:0000313" key="1">
    <source>
        <dbReference type="EMBL" id="QEH62384.1"/>
    </source>
</evidence>
<evidence type="ECO:0000313" key="2">
    <source>
        <dbReference type="Proteomes" id="UP000323144"/>
    </source>
</evidence>
<dbReference type="EMBL" id="CP043026">
    <property type="protein sequence ID" value="QEH62384.1"/>
    <property type="molecule type" value="Genomic_DNA"/>
</dbReference>
<organism evidence="1 2">
    <name type="scientific">Spiroplasma chinense</name>
    <dbReference type="NCBI Taxonomy" id="216932"/>
    <lineage>
        <taxon>Bacteria</taxon>
        <taxon>Bacillati</taxon>
        <taxon>Mycoplasmatota</taxon>
        <taxon>Mollicutes</taxon>
        <taxon>Entomoplasmatales</taxon>
        <taxon>Spiroplasmataceae</taxon>
        <taxon>Spiroplasma</taxon>
    </lineage>
</organism>
<dbReference type="KEGG" id="schi:SCHIN_v1c11910"/>
<dbReference type="PROSITE" id="PS51257">
    <property type="entry name" value="PROKAR_LIPOPROTEIN"/>
    <property type="match status" value="1"/>
</dbReference>
<gene>
    <name evidence="1" type="ORF">SCHIN_v1c11910</name>
</gene>
<accession>A0A5B9Y5T2</accession>
<reference evidence="1 2" key="1">
    <citation type="submission" date="2019-08" db="EMBL/GenBank/DDBJ databases">
        <title>Complete genome sequence of Spiroplasma chinense CCH (DSM 19755).</title>
        <authorList>
            <person name="Shen H.-Y."/>
            <person name="Lin Y.-C."/>
            <person name="Chou L."/>
            <person name="Kuo C.-H."/>
        </authorList>
    </citation>
    <scope>NUCLEOTIDE SEQUENCE [LARGE SCALE GENOMIC DNA]</scope>
    <source>
        <strain evidence="1 2">CCH</strain>
    </source>
</reference>